<protein>
    <submittedName>
        <fullName evidence="2">Uncharacterized protein</fullName>
    </submittedName>
</protein>
<dbReference type="AlphaFoldDB" id="Q099Z9"/>
<proteinExistence type="predicted"/>
<feature type="compositionally biased region" description="Basic and acidic residues" evidence="1">
    <location>
        <begin position="551"/>
        <end position="568"/>
    </location>
</feature>
<evidence type="ECO:0000313" key="3">
    <source>
        <dbReference type="Proteomes" id="UP000032702"/>
    </source>
</evidence>
<dbReference type="EMBL" id="AAMD01000015">
    <property type="protein sequence ID" value="EAU68558.1"/>
    <property type="molecule type" value="Genomic_DNA"/>
</dbReference>
<feature type="region of interest" description="Disordered" evidence="1">
    <location>
        <begin position="1"/>
        <end position="105"/>
    </location>
</feature>
<reference evidence="2 3" key="1">
    <citation type="submission" date="2006-04" db="EMBL/GenBank/DDBJ databases">
        <authorList>
            <person name="Nierman W.C."/>
        </authorList>
    </citation>
    <scope>NUCLEOTIDE SEQUENCE [LARGE SCALE GENOMIC DNA]</scope>
    <source>
        <strain evidence="2 3">DW4/3-1</strain>
    </source>
</reference>
<feature type="region of interest" description="Disordered" evidence="1">
    <location>
        <begin position="133"/>
        <end position="155"/>
    </location>
</feature>
<dbReference type="Proteomes" id="UP000032702">
    <property type="component" value="Unassembled WGS sequence"/>
</dbReference>
<feature type="compositionally biased region" description="Basic residues" evidence="1">
    <location>
        <begin position="579"/>
        <end position="591"/>
    </location>
</feature>
<feature type="region of interest" description="Disordered" evidence="1">
    <location>
        <begin position="202"/>
        <end position="223"/>
    </location>
</feature>
<feature type="compositionally biased region" description="Low complexity" evidence="1">
    <location>
        <begin position="283"/>
        <end position="293"/>
    </location>
</feature>
<name>Q099Z9_STIAD</name>
<feature type="region of interest" description="Disordered" evidence="1">
    <location>
        <begin position="239"/>
        <end position="307"/>
    </location>
</feature>
<sequence>MPSPRGRARRRSRSGSASRPGAGCSGPRCRPRRSTASAPSSSPSPRATSSPGATRRKPWWSCEASSGTPPRPRWWRSAARSGPSMSRASRTCARPASDCCPSSGWASSWRCSSSSWASTSSSITRACCGRRWASPRRTRWPSPSSPASPTSSPRSSPSCAWIASDGSRCSSWAPSAWRSRWACWPSCLAPRAWMPRAIPSSRAAGGCSPSSAPTPTSSASGSPGGPWSGCCSARCSPTGSARSPCPSPRRRSGWPTSWSPPRSPLSRRWGWAGPMGSTPPPRSSRSSSPCATSARRRARSWSRCSAPSAEGLHRLEPLEHFVGVLRAGELVRQPLVRQPGHVGELHEAGAPPLRAHEGHHQPQRKPVRGLHLERTGQRHQRRQGRPLCLEDTRHGDAIAHGAGDVLLALPQAGRQLSRAHARASGRKPPRGDIQRIVQVGAGQLEHEPLGGEQRGQRGGGLVPGGLSRGKLRVEQLPQAAELLAVELPLGDLQEELPRLGLLLQVAGHEGAHPVGHIHQERGGNVQLPGDGGDARWGGHRVQPVLDPAEVSARDPDALGEVSQREARLHAQQPQGGSHVHIRRGPGSRAAR</sequence>
<feature type="region of interest" description="Disordered" evidence="1">
    <location>
        <begin position="546"/>
        <end position="591"/>
    </location>
</feature>
<feature type="compositionally biased region" description="Low complexity" evidence="1">
    <location>
        <begin position="253"/>
        <end position="271"/>
    </location>
</feature>
<feature type="compositionally biased region" description="Low complexity" evidence="1">
    <location>
        <begin position="140"/>
        <end position="155"/>
    </location>
</feature>
<evidence type="ECO:0000256" key="1">
    <source>
        <dbReference type="SAM" id="MobiDB-lite"/>
    </source>
</evidence>
<evidence type="ECO:0000313" key="2">
    <source>
        <dbReference type="EMBL" id="EAU68558.1"/>
    </source>
</evidence>
<gene>
    <name evidence="2" type="ORF">STIAU_8763</name>
</gene>
<accession>Q099Z9</accession>
<comment type="caution">
    <text evidence="2">The sequence shown here is derived from an EMBL/GenBank/DDBJ whole genome shotgun (WGS) entry which is preliminary data.</text>
</comment>
<feature type="compositionally biased region" description="Low complexity" evidence="1">
    <location>
        <begin position="202"/>
        <end position="221"/>
    </location>
</feature>
<feature type="compositionally biased region" description="Low complexity" evidence="1">
    <location>
        <begin position="14"/>
        <end position="51"/>
    </location>
</feature>
<feature type="compositionally biased region" description="Basic residues" evidence="1">
    <location>
        <begin position="1"/>
        <end position="13"/>
    </location>
</feature>
<organism evidence="2 3">
    <name type="scientific">Stigmatella aurantiaca (strain DW4/3-1)</name>
    <dbReference type="NCBI Taxonomy" id="378806"/>
    <lineage>
        <taxon>Bacteria</taxon>
        <taxon>Pseudomonadati</taxon>
        <taxon>Myxococcota</taxon>
        <taxon>Myxococcia</taxon>
        <taxon>Myxococcales</taxon>
        <taxon>Cystobacterineae</taxon>
        <taxon>Archangiaceae</taxon>
        <taxon>Stigmatella</taxon>
    </lineage>
</organism>